<reference evidence="1" key="1">
    <citation type="submission" date="2020-05" db="EMBL/GenBank/DDBJ databases">
        <title>Large-scale comparative analyses of tick genomes elucidate their genetic diversity and vector capacities.</title>
        <authorList>
            <person name="Jia N."/>
            <person name="Wang J."/>
            <person name="Shi W."/>
            <person name="Du L."/>
            <person name="Sun Y."/>
            <person name="Zhan W."/>
            <person name="Jiang J."/>
            <person name="Wang Q."/>
            <person name="Zhang B."/>
            <person name="Ji P."/>
            <person name="Sakyi L.B."/>
            <person name="Cui X."/>
            <person name="Yuan T."/>
            <person name="Jiang B."/>
            <person name="Yang W."/>
            <person name="Lam T.T.-Y."/>
            <person name="Chang Q."/>
            <person name="Ding S."/>
            <person name="Wang X."/>
            <person name="Zhu J."/>
            <person name="Ruan X."/>
            <person name="Zhao L."/>
            <person name="Wei J."/>
            <person name="Que T."/>
            <person name="Du C."/>
            <person name="Cheng J."/>
            <person name="Dai P."/>
            <person name="Han X."/>
            <person name="Huang E."/>
            <person name="Gao Y."/>
            <person name="Liu J."/>
            <person name="Shao H."/>
            <person name="Ye R."/>
            <person name="Li L."/>
            <person name="Wei W."/>
            <person name="Wang X."/>
            <person name="Wang C."/>
            <person name="Yang T."/>
            <person name="Huo Q."/>
            <person name="Li W."/>
            <person name="Guo W."/>
            <person name="Chen H."/>
            <person name="Zhou L."/>
            <person name="Ni X."/>
            <person name="Tian J."/>
            <person name="Zhou Y."/>
            <person name="Sheng Y."/>
            <person name="Liu T."/>
            <person name="Pan Y."/>
            <person name="Xia L."/>
            <person name="Li J."/>
            <person name="Zhao F."/>
            <person name="Cao W."/>
        </authorList>
    </citation>
    <scope>NUCLEOTIDE SEQUENCE</scope>
    <source>
        <strain evidence="1">Hyas-2018</strain>
    </source>
</reference>
<dbReference type="Proteomes" id="UP000821845">
    <property type="component" value="Chromosome 5"/>
</dbReference>
<comment type="caution">
    <text evidence="1">The sequence shown here is derived from an EMBL/GenBank/DDBJ whole genome shotgun (WGS) entry which is preliminary data.</text>
</comment>
<proteinExistence type="predicted"/>
<organism evidence="1 2">
    <name type="scientific">Hyalomma asiaticum</name>
    <name type="common">Tick</name>
    <dbReference type="NCBI Taxonomy" id="266040"/>
    <lineage>
        <taxon>Eukaryota</taxon>
        <taxon>Metazoa</taxon>
        <taxon>Ecdysozoa</taxon>
        <taxon>Arthropoda</taxon>
        <taxon>Chelicerata</taxon>
        <taxon>Arachnida</taxon>
        <taxon>Acari</taxon>
        <taxon>Parasitiformes</taxon>
        <taxon>Ixodida</taxon>
        <taxon>Ixodoidea</taxon>
        <taxon>Ixodidae</taxon>
        <taxon>Hyalomminae</taxon>
        <taxon>Hyalomma</taxon>
    </lineage>
</organism>
<dbReference type="EMBL" id="CM023485">
    <property type="protein sequence ID" value="KAH6929429.1"/>
    <property type="molecule type" value="Genomic_DNA"/>
</dbReference>
<evidence type="ECO:0000313" key="1">
    <source>
        <dbReference type="EMBL" id="KAH6929429.1"/>
    </source>
</evidence>
<accession>A0ACB7S6A7</accession>
<sequence length="106" mass="11744">MCNSSTARVLRIPHVNADANTRPRPPEGRAPDAVPTILPNFAPYLSKRLPPERNARNRMLCHEKGDGCQLRTSQMCGNGLLLAGLVSSTSARRTTTPLERLQHREM</sequence>
<protein>
    <submittedName>
        <fullName evidence="1">Uncharacterized protein</fullName>
    </submittedName>
</protein>
<gene>
    <name evidence="1" type="ORF">HPB50_000190</name>
</gene>
<evidence type="ECO:0000313" key="2">
    <source>
        <dbReference type="Proteomes" id="UP000821845"/>
    </source>
</evidence>
<name>A0ACB7S6A7_HYAAI</name>
<keyword evidence="2" id="KW-1185">Reference proteome</keyword>